<dbReference type="AlphaFoldDB" id="A0A7W8Q607"/>
<dbReference type="RefSeq" id="WP_176135824.1">
    <property type="nucleotide sequence ID" value="NZ_JACHDD010000004.1"/>
</dbReference>
<organism evidence="1 2">
    <name type="scientific">Paraburkholderia atlantica</name>
    <dbReference type="NCBI Taxonomy" id="2654982"/>
    <lineage>
        <taxon>Bacteria</taxon>
        <taxon>Pseudomonadati</taxon>
        <taxon>Pseudomonadota</taxon>
        <taxon>Betaproteobacteria</taxon>
        <taxon>Burkholderiales</taxon>
        <taxon>Burkholderiaceae</taxon>
        <taxon>Paraburkholderia</taxon>
    </lineage>
</organism>
<reference evidence="1 2" key="1">
    <citation type="submission" date="2020-08" db="EMBL/GenBank/DDBJ databases">
        <title>Genomic Encyclopedia of Type Strains, Phase IV (KMG-V): Genome sequencing to study the core and pangenomes of soil and plant-associated prokaryotes.</title>
        <authorList>
            <person name="Whitman W."/>
        </authorList>
    </citation>
    <scope>NUCLEOTIDE SEQUENCE [LARGE SCALE GENOMIC DNA]</scope>
    <source>
        <strain evidence="1 2">JPY158</strain>
    </source>
</reference>
<keyword evidence="2" id="KW-1185">Reference proteome</keyword>
<protein>
    <submittedName>
        <fullName evidence="1">Uncharacterized protein</fullName>
    </submittedName>
</protein>
<dbReference type="EMBL" id="JACHDD010000004">
    <property type="protein sequence ID" value="MBB5424417.1"/>
    <property type="molecule type" value="Genomic_DNA"/>
</dbReference>
<gene>
    <name evidence="1" type="ORF">HDG40_002562</name>
</gene>
<comment type="caution">
    <text evidence="1">The sequence shown here is derived from an EMBL/GenBank/DDBJ whole genome shotgun (WGS) entry which is preliminary data.</text>
</comment>
<dbReference type="Proteomes" id="UP000592780">
    <property type="component" value="Unassembled WGS sequence"/>
</dbReference>
<accession>A0A7W8Q607</accession>
<evidence type="ECO:0000313" key="1">
    <source>
        <dbReference type="EMBL" id="MBB5424417.1"/>
    </source>
</evidence>
<sequence length="49" mass="5086">MPIIYGIAPNALLIRAASYRFPHGVVRVSPIIAGLSGLQRAPSMKPAGG</sequence>
<evidence type="ECO:0000313" key="2">
    <source>
        <dbReference type="Proteomes" id="UP000592780"/>
    </source>
</evidence>
<proteinExistence type="predicted"/>
<name>A0A7W8Q607_PARAM</name>